<reference evidence="2" key="1">
    <citation type="journal article" date="2006" name="PLoS Biol.">
        <title>Macronuclear genome sequence of the ciliate Tetrahymena thermophila, a model eukaryote.</title>
        <authorList>
            <person name="Eisen J.A."/>
            <person name="Coyne R.S."/>
            <person name="Wu M."/>
            <person name="Wu D."/>
            <person name="Thiagarajan M."/>
            <person name="Wortman J.R."/>
            <person name="Badger J.H."/>
            <person name="Ren Q."/>
            <person name="Amedeo P."/>
            <person name="Jones K.M."/>
            <person name="Tallon L.J."/>
            <person name="Delcher A.L."/>
            <person name="Salzberg S.L."/>
            <person name="Silva J.C."/>
            <person name="Haas B.J."/>
            <person name="Majoros W.H."/>
            <person name="Farzad M."/>
            <person name="Carlton J.M."/>
            <person name="Smith R.K. Jr."/>
            <person name="Garg J."/>
            <person name="Pearlman R.E."/>
            <person name="Karrer K.M."/>
            <person name="Sun L."/>
            <person name="Manning G."/>
            <person name="Elde N.C."/>
            <person name="Turkewitz A.P."/>
            <person name="Asai D.J."/>
            <person name="Wilkes D.E."/>
            <person name="Wang Y."/>
            <person name="Cai H."/>
            <person name="Collins K."/>
            <person name="Stewart B.A."/>
            <person name="Lee S.R."/>
            <person name="Wilamowska K."/>
            <person name="Weinberg Z."/>
            <person name="Ruzzo W.L."/>
            <person name="Wloga D."/>
            <person name="Gaertig J."/>
            <person name="Frankel J."/>
            <person name="Tsao C.-C."/>
            <person name="Gorovsky M.A."/>
            <person name="Keeling P.J."/>
            <person name="Waller R.F."/>
            <person name="Patron N.J."/>
            <person name="Cherry J.M."/>
            <person name="Stover N.A."/>
            <person name="Krieger C.J."/>
            <person name="del Toro C."/>
            <person name="Ryder H.F."/>
            <person name="Williamson S.C."/>
            <person name="Barbeau R.A."/>
            <person name="Hamilton E.P."/>
            <person name="Orias E."/>
        </authorList>
    </citation>
    <scope>NUCLEOTIDE SEQUENCE [LARGE SCALE GENOMIC DNA]</scope>
    <source>
        <strain evidence="2">SB210</strain>
    </source>
</reference>
<dbReference type="HOGENOM" id="CLU_2579181_0_0_1"/>
<dbReference type="KEGG" id="tet:TTHERM_00046300"/>
<dbReference type="EMBL" id="GG662712">
    <property type="protein sequence ID" value="EAR94351.2"/>
    <property type="molecule type" value="Genomic_DNA"/>
</dbReference>
<sequence length="228" mass="27452">MDLEQVNQKEDNQRINIEFGNLKYVKTKIEAICYLVWRAAKHQFNLNISVEEINPDYYKIKIQDIVLLKVIQISHYIKIFCAKTPSNSIIEINLNIYSFFKKYLSNQITLDDTKINQQFLNLDIYSRLLNIFDSRIYLMLNSEQINQNLLLNQRHFIICMRVNTILLRVCKFLNKKDLLNFLTLNYQSNKNYANNKEFWYQLYSSKYGKSGFKLNQLEWKKVYLQKIK</sequence>
<gene>
    <name evidence="1" type="ORF">TTHERM_00046300</name>
</gene>
<evidence type="ECO:0000313" key="2">
    <source>
        <dbReference type="Proteomes" id="UP000009168"/>
    </source>
</evidence>
<evidence type="ECO:0000313" key="1">
    <source>
        <dbReference type="EMBL" id="EAR94351.2"/>
    </source>
</evidence>
<dbReference type="InParanoid" id="Q23DR1"/>
<protein>
    <submittedName>
        <fullName evidence="1">Uncharacterized protein</fullName>
    </submittedName>
</protein>
<proteinExistence type="predicted"/>
<accession>Q23DR1</accession>
<dbReference type="Proteomes" id="UP000009168">
    <property type="component" value="Unassembled WGS sequence"/>
</dbReference>
<name>Q23DR1_TETTS</name>
<dbReference type="GeneID" id="7832867"/>
<keyword evidence="2" id="KW-1185">Reference proteome</keyword>
<dbReference type="RefSeq" id="XP_001014625.2">
    <property type="nucleotide sequence ID" value="XM_001014625.2"/>
</dbReference>
<dbReference type="AlphaFoldDB" id="Q23DR1"/>
<organism evidence="1 2">
    <name type="scientific">Tetrahymena thermophila (strain SB210)</name>
    <dbReference type="NCBI Taxonomy" id="312017"/>
    <lineage>
        <taxon>Eukaryota</taxon>
        <taxon>Sar</taxon>
        <taxon>Alveolata</taxon>
        <taxon>Ciliophora</taxon>
        <taxon>Intramacronucleata</taxon>
        <taxon>Oligohymenophorea</taxon>
        <taxon>Hymenostomatida</taxon>
        <taxon>Tetrahymenina</taxon>
        <taxon>Tetrahymenidae</taxon>
        <taxon>Tetrahymena</taxon>
    </lineage>
</organism>